<dbReference type="SUPFAM" id="SSF54001">
    <property type="entry name" value="Cysteine proteinases"/>
    <property type="match status" value="1"/>
</dbReference>
<dbReference type="Pfam" id="PF00797">
    <property type="entry name" value="Acetyltransf_2"/>
    <property type="match status" value="1"/>
</dbReference>
<dbReference type="InterPro" id="IPR038765">
    <property type="entry name" value="Papain-like_cys_pep_sf"/>
</dbReference>
<name>A0A2U2BJK3_ALCFA</name>
<comment type="similarity">
    <text evidence="1 2">Belongs to the arylamine N-acetyltransferase family.</text>
</comment>
<accession>A0A2U2BJK3</accession>
<comment type="caution">
    <text evidence="3">The sequence shown here is derived from an EMBL/GenBank/DDBJ whole genome shotgun (WGS) entry which is preliminary data.</text>
</comment>
<dbReference type="AlphaFoldDB" id="A0A2U2BJK3"/>
<reference evidence="3 4" key="2">
    <citation type="submission" date="2018-05" db="EMBL/GenBank/DDBJ databases">
        <authorList>
            <person name="Lanie J.A."/>
            <person name="Ng W.-L."/>
            <person name="Kazmierczak K.M."/>
            <person name="Andrzejewski T.M."/>
            <person name="Davidsen T.M."/>
            <person name="Wayne K.J."/>
            <person name="Tettelin H."/>
            <person name="Glass J.I."/>
            <person name="Rusch D."/>
            <person name="Podicherti R."/>
            <person name="Tsui H.-C.T."/>
            <person name="Winkler M.E."/>
        </authorList>
    </citation>
    <scope>NUCLEOTIDE SEQUENCE [LARGE SCALE GENOMIC DNA]</scope>
    <source>
        <strain evidence="3 4">YBY</strain>
    </source>
</reference>
<protein>
    <submittedName>
        <fullName evidence="3">Arylamine N-acetyltransferase</fullName>
    </submittedName>
</protein>
<evidence type="ECO:0000256" key="1">
    <source>
        <dbReference type="ARBA" id="ARBA00006547"/>
    </source>
</evidence>
<gene>
    <name evidence="3" type="ORF">DF183_13405</name>
</gene>
<dbReference type="Gene3D" id="2.40.128.150">
    <property type="entry name" value="Cysteine proteinases"/>
    <property type="match status" value="1"/>
</dbReference>
<dbReference type="RefSeq" id="WP_086061628.1">
    <property type="nucleotide sequence ID" value="NZ_MSZP01000002.1"/>
</dbReference>
<dbReference type="PRINTS" id="PR01543">
    <property type="entry name" value="ANATRNSFRASE"/>
</dbReference>
<keyword evidence="3" id="KW-0808">Transferase</keyword>
<dbReference type="PANTHER" id="PTHR11786:SF0">
    <property type="entry name" value="ARYLAMINE N-ACETYLTRANSFERASE 4-RELATED"/>
    <property type="match status" value="1"/>
</dbReference>
<organism evidence="3 4">
    <name type="scientific">Alcaligenes faecalis</name>
    <dbReference type="NCBI Taxonomy" id="511"/>
    <lineage>
        <taxon>Bacteria</taxon>
        <taxon>Pseudomonadati</taxon>
        <taxon>Pseudomonadota</taxon>
        <taxon>Betaproteobacteria</taxon>
        <taxon>Burkholderiales</taxon>
        <taxon>Alcaligenaceae</taxon>
        <taxon>Alcaligenes</taxon>
    </lineage>
</organism>
<dbReference type="EMBL" id="QEXO01000003">
    <property type="protein sequence ID" value="PWE14137.1"/>
    <property type="molecule type" value="Genomic_DNA"/>
</dbReference>
<dbReference type="STRING" id="511.UZ73_11580"/>
<dbReference type="GO" id="GO:0016407">
    <property type="term" value="F:acetyltransferase activity"/>
    <property type="evidence" value="ECO:0007669"/>
    <property type="project" value="InterPro"/>
</dbReference>
<reference evidence="3 4" key="1">
    <citation type="submission" date="2018-05" db="EMBL/GenBank/DDBJ databases">
        <title>Genome Sequence of an Efficient Indole-Degrading Bacterium, Alcaligenes sp.YBY.</title>
        <authorList>
            <person name="Yang B."/>
        </authorList>
    </citation>
    <scope>NUCLEOTIDE SEQUENCE [LARGE SCALE GENOMIC DNA]</scope>
    <source>
        <strain evidence="3 4">YBY</strain>
    </source>
</reference>
<dbReference type="Proteomes" id="UP000245216">
    <property type="component" value="Unassembled WGS sequence"/>
</dbReference>
<dbReference type="Gene3D" id="3.30.2140.10">
    <property type="entry name" value="Arylamine N-acetyltransferase"/>
    <property type="match status" value="1"/>
</dbReference>
<evidence type="ECO:0000313" key="3">
    <source>
        <dbReference type="EMBL" id="PWE14137.1"/>
    </source>
</evidence>
<proteinExistence type="inferred from homology"/>
<evidence type="ECO:0000313" key="4">
    <source>
        <dbReference type="Proteomes" id="UP000245216"/>
    </source>
</evidence>
<evidence type="ECO:0000256" key="2">
    <source>
        <dbReference type="RuleBase" id="RU003452"/>
    </source>
</evidence>
<dbReference type="InterPro" id="IPR001447">
    <property type="entry name" value="Arylamine_N-AcTrfase"/>
</dbReference>
<sequence>MTAISTAAFLDSYFARIGYQGPVEPSLEVLQQLHVLHPQAIPFENIAPYRGDSVPLDLEAIVDKLIQRQRGGYCFEHNTLFLAVLQQMGFNVTPLIARVRWQVPAEVETGLTHMLLRVEIEGRSWFADVAFGSTTQTAPLEFVLDTPQTTPHGIYRITRAGEVLSLQFQTRSGWQTVYQYGLAPASQIDFEIGNWYTSTYPQSVFLNSLLISRTQPGIRELMVNDTYTQRNNVGLSQRHQYKDAAAWAECLQTRLGLTLSREEAQELFLCVSQSQDAASELTGG</sequence>
<dbReference type="PANTHER" id="PTHR11786">
    <property type="entry name" value="N-HYDROXYARYLAMINE O-ACETYLTRANSFERASE"/>
    <property type="match status" value="1"/>
</dbReference>